<accession>A0ABN1QIV2</accession>
<organism evidence="3 4">
    <name type="scientific">Kribbella koreensis</name>
    <dbReference type="NCBI Taxonomy" id="57909"/>
    <lineage>
        <taxon>Bacteria</taxon>
        <taxon>Bacillati</taxon>
        <taxon>Actinomycetota</taxon>
        <taxon>Actinomycetes</taxon>
        <taxon>Propionibacteriales</taxon>
        <taxon>Kribbellaceae</taxon>
        <taxon>Kribbella</taxon>
    </lineage>
</organism>
<proteinExistence type="predicted"/>
<dbReference type="RefSeq" id="WP_343970934.1">
    <property type="nucleotide sequence ID" value="NZ_BAAAHK010000007.1"/>
</dbReference>
<keyword evidence="4" id="KW-1185">Reference proteome</keyword>
<feature type="region of interest" description="Disordered" evidence="1">
    <location>
        <begin position="1"/>
        <end position="22"/>
    </location>
</feature>
<dbReference type="Proteomes" id="UP001500542">
    <property type="component" value="Unassembled WGS sequence"/>
</dbReference>
<evidence type="ECO:0008006" key="5">
    <source>
        <dbReference type="Google" id="ProtNLM"/>
    </source>
</evidence>
<gene>
    <name evidence="3" type="ORF">GCM10009554_36500</name>
</gene>
<sequence length="227" mass="24080">MTQPPPPIQPGPVQHGRTPLPSAESWLEGVPTPAQRRLDRYAVAAFATSLPGLVPLAAVLGLFGIRRIRKSGARGRGLAVGALVICGCWLIAFGVAAALNLYGERRAGIGRTTGISQVEVQQCFDADLEVATLRQVKIADCAVPHTGEGYAKVRATLTGLSADQRTSAATQQCATAFQSFVGKAYEQSELDIYYVVLEDRAVADGNVLCMVGKPGEQLTGSMRNSQR</sequence>
<feature type="transmembrane region" description="Helical" evidence="2">
    <location>
        <begin position="77"/>
        <end position="102"/>
    </location>
</feature>
<keyword evidence="2" id="KW-0472">Membrane</keyword>
<keyword evidence="2" id="KW-1133">Transmembrane helix</keyword>
<evidence type="ECO:0000313" key="4">
    <source>
        <dbReference type="Proteomes" id="UP001500542"/>
    </source>
</evidence>
<protein>
    <recommendedName>
        <fullName evidence="5">DUF4190 domain-containing protein</fullName>
    </recommendedName>
</protein>
<evidence type="ECO:0000313" key="3">
    <source>
        <dbReference type="EMBL" id="GAA0943304.1"/>
    </source>
</evidence>
<evidence type="ECO:0000256" key="2">
    <source>
        <dbReference type="SAM" id="Phobius"/>
    </source>
</evidence>
<feature type="compositionally biased region" description="Pro residues" evidence="1">
    <location>
        <begin position="1"/>
        <end position="10"/>
    </location>
</feature>
<name>A0ABN1QIV2_9ACTN</name>
<reference evidence="3 4" key="1">
    <citation type="journal article" date="2019" name="Int. J. Syst. Evol. Microbiol.">
        <title>The Global Catalogue of Microorganisms (GCM) 10K type strain sequencing project: providing services to taxonomists for standard genome sequencing and annotation.</title>
        <authorList>
            <consortium name="The Broad Institute Genomics Platform"/>
            <consortium name="The Broad Institute Genome Sequencing Center for Infectious Disease"/>
            <person name="Wu L."/>
            <person name="Ma J."/>
        </authorList>
    </citation>
    <scope>NUCLEOTIDE SEQUENCE [LARGE SCALE GENOMIC DNA]</scope>
    <source>
        <strain evidence="3 4">JCM 10977</strain>
    </source>
</reference>
<comment type="caution">
    <text evidence="3">The sequence shown here is derived from an EMBL/GenBank/DDBJ whole genome shotgun (WGS) entry which is preliminary data.</text>
</comment>
<dbReference type="EMBL" id="BAAAHK010000007">
    <property type="protein sequence ID" value="GAA0943304.1"/>
    <property type="molecule type" value="Genomic_DNA"/>
</dbReference>
<keyword evidence="2" id="KW-0812">Transmembrane</keyword>
<feature type="transmembrane region" description="Helical" evidence="2">
    <location>
        <begin position="41"/>
        <end position="65"/>
    </location>
</feature>
<evidence type="ECO:0000256" key="1">
    <source>
        <dbReference type="SAM" id="MobiDB-lite"/>
    </source>
</evidence>